<dbReference type="Proteomes" id="UP000050833">
    <property type="component" value="Unassembled WGS sequence"/>
</dbReference>
<protein>
    <recommendedName>
        <fullName evidence="3">Alcohol acetyltransferase</fullName>
    </recommendedName>
</protein>
<evidence type="ECO:0000313" key="2">
    <source>
        <dbReference type="Proteomes" id="UP000050833"/>
    </source>
</evidence>
<comment type="caution">
    <text evidence="1">The sequence shown here is derived from an EMBL/GenBank/DDBJ whole genome shotgun (WGS) entry which is preliminary data.</text>
</comment>
<keyword evidence="2" id="KW-1185">Reference proteome</keyword>
<name>A0AAW3JXW0_9FIRM</name>
<organism evidence="1 2">
    <name type="scientific">Butyribacter intestini</name>
    <dbReference type="NCBI Taxonomy" id="1703332"/>
    <lineage>
        <taxon>Bacteria</taxon>
        <taxon>Bacillati</taxon>
        <taxon>Bacillota</taxon>
        <taxon>Clostridia</taxon>
        <taxon>Lachnospirales</taxon>
        <taxon>Lachnospiraceae</taxon>
        <taxon>Butyribacter</taxon>
    </lineage>
</organism>
<dbReference type="RefSeq" id="WP_055942879.1">
    <property type="nucleotide sequence ID" value="NZ_LLKB01000001.1"/>
</dbReference>
<evidence type="ECO:0000313" key="1">
    <source>
        <dbReference type="EMBL" id="KQC86846.1"/>
    </source>
</evidence>
<gene>
    <name evidence="1" type="ORF">APZ18_06730</name>
</gene>
<dbReference type="AlphaFoldDB" id="A0AAW3JXW0"/>
<dbReference type="EMBL" id="LLKB01000001">
    <property type="protein sequence ID" value="KQC86846.1"/>
    <property type="molecule type" value="Genomic_DNA"/>
</dbReference>
<proteinExistence type="predicted"/>
<sequence>MKKRRHRKKNWEKLDNTAVLFPAIASEETTNVYRISVNLTEEVDAELLQKALDMVLPGFDAFNVCMQKGIFWYYFETNNKPAPKVVKEHDFPCRYIEPYSNNNYLFRITYYRKRINLEVFHVLADGMGGINFLREVTYQYLRLKYPEIAAVKKNRLSEHTSLNTEDSYVKNYKKGHAKGYETKRAVEVKGEKLSRGELGVMHGYMSVQQVKQAAKKYDTSINEYFVIVFMYSVYVEYLKRMRSDKPIVCAVPVNLRPFFDSMTTRNFFVMVSAVFKPEKDEYSFEEIADIVKKSLRGQITKEHLEDLFSYNVSNQKNILLRSIPFFIKKIAMKLVYLSSAKANTSTVTNIGNIKIDEEYAPFIKSFHAMISISTGQNIKGAICSYNDTMVFTFTSILRDTAIQRGFFRKLVEDGVDISIESNGVYYD</sequence>
<accession>A0AAW3JXW0</accession>
<evidence type="ECO:0008006" key="3">
    <source>
        <dbReference type="Google" id="ProtNLM"/>
    </source>
</evidence>
<reference evidence="1 2" key="1">
    <citation type="submission" date="2015-10" db="EMBL/GenBank/DDBJ databases">
        <title>Butyribacter intestini gen. nov., sp. nov., a butyric acid-producing bacterium of the family Lachnospiraceae isolated from the human faeces.</title>
        <authorList>
            <person name="Zou Y."/>
            <person name="Xue W."/>
            <person name="Luo G."/>
            <person name="Lv M."/>
        </authorList>
    </citation>
    <scope>NUCLEOTIDE SEQUENCE [LARGE SCALE GENOMIC DNA]</scope>
    <source>
        <strain evidence="1 2">TF01-11</strain>
    </source>
</reference>